<reference evidence="1" key="1">
    <citation type="journal article" date="2015" name="Nature">
        <title>Complex archaea that bridge the gap between prokaryotes and eukaryotes.</title>
        <authorList>
            <person name="Spang A."/>
            <person name="Saw J.H."/>
            <person name="Jorgensen S.L."/>
            <person name="Zaremba-Niedzwiedzka K."/>
            <person name="Martijn J."/>
            <person name="Lind A.E."/>
            <person name="van Eijk R."/>
            <person name="Schleper C."/>
            <person name="Guy L."/>
            <person name="Ettema T.J."/>
        </authorList>
    </citation>
    <scope>NUCLEOTIDE SEQUENCE</scope>
</reference>
<dbReference type="EMBL" id="LAZR01056383">
    <property type="protein sequence ID" value="KKK74298.1"/>
    <property type="molecule type" value="Genomic_DNA"/>
</dbReference>
<dbReference type="AlphaFoldDB" id="A0A0F8XZ35"/>
<accession>A0A0F8XZ35</accession>
<protein>
    <submittedName>
        <fullName evidence="1">Uncharacterized protein</fullName>
    </submittedName>
</protein>
<gene>
    <name evidence="1" type="ORF">LCGC14_2885180</name>
</gene>
<evidence type="ECO:0000313" key="1">
    <source>
        <dbReference type="EMBL" id="KKK74298.1"/>
    </source>
</evidence>
<comment type="caution">
    <text evidence="1">The sequence shown here is derived from an EMBL/GenBank/DDBJ whole genome shotgun (WGS) entry which is preliminary data.</text>
</comment>
<sequence>MTVEDIIQAAVERHKVLLAELCVLEKFLKDYGEAGASVPVVDNKLSDLDPAPQPPPIPDFLRRPVGNPLLHRWTKEEFATLEALWSRGVSAKHI</sequence>
<name>A0A0F8XZ35_9ZZZZ</name>
<proteinExistence type="predicted"/>
<organism evidence="1">
    <name type="scientific">marine sediment metagenome</name>
    <dbReference type="NCBI Taxonomy" id="412755"/>
    <lineage>
        <taxon>unclassified sequences</taxon>
        <taxon>metagenomes</taxon>
        <taxon>ecological metagenomes</taxon>
    </lineage>
</organism>
<feature type="non-terminal residue" evidence="1">
    <location>
        <position position="94"/>
    </location>
</feature>